<name>A0A2V2N7D1_9EURY</name>
<dbReference type="OrthoDB" id="147511at2157"/>
<organism evidence="3 4">
    <name type="scientific">Methanospirillum stamsii</name>
    <dbReference type="NCBI Taxonomy" id="1277351"/>
    <lineage>
        <taxon>Archaea</taxon>
        <taxon>Methanobacteriati</taxon>
        <taxon>Methanobacteriota</taxon>
        <taxon>Stenosarchaea group</taxon>
        <taxon>Methanomicrobia</taxon>
        <taxon>Methanomicrobiales</taxon>
        <taxon>Methanospirillaceae</taxon>
        <taxon>Methanospirillum</taxon>
    </lineage>
</organism>
<dbReference type="PANTHER" id="PTHR43619:SF2">
    <property type="entry name" value="S-ADENOSYL-L-METHIONINE-DEPENDENT METHYLTRANSFERASES SUPERFAMILY PROTEIN"/>
    <property type="match status" value="1"/>
</dbReference>
<dbReference type="PIRSF" id="PIRSF028177">
    <property type="entry name" value="Polyketide_synth_Omtfrase_TcmP"/>
    <property type="match status" value="1"/>
</dbReference>
<dbReference type="AlphaFoldDB" id="A0A2V2N7D1"/>
<accession>A0A2V2N7D1</accession>
<keyword evidence="1 3" id="KW-0489">Methyltransferase</keyword>
<dbReference type="Gene3D" id="3.40.50.150">
    <property type="entry name" value="Vaccinia Virus protein VP39"/>
    <property type="match status" value="1"/>
</dbReference>
<gene>
    <name evidence="3" type="ORF">DLD82_08935</name>
</gene>
<keyword evidence="2 3" id="KW-0808">Transferase</keyword>
<dbReference type="EMBL" id="QGMZ01000017">
    <property type="protein sequence ID" value="PWR74560.1"/>
    <property type="molecule type" value="Genomic_DNA"/>
</dbReference>
<evidence type="ECO:0000256" key="1">
    <source>
        <dbReference type="ARBA" id="ARBA00022603"/>
    </source>
</evidence>
<dbReference type="Proteomes" id="UP000245934">
    <property type="component" value="Unassembled WGS sequence"/>
</dbReference>
<dbReference type="RefSeq" id="WP_109940779.1">
    <property type="nucleotide sequence ID" value="NZ_CP176366.1"/>
</dbReference>
<dbReference type="PANTHER" id="PTHR43619">
    <property type="entry name" value="S-ADENOSYL-L-METHIONINE-DEPENDENT METHYLTRANSFERASE YKTD-RELATED"/>
    <property type="match status" value="1"/>
</dbReference>
<dbReference type="SUPFAM" id="SSF53335">
    <property type="entry name" value="S-adenosyl-L-methionine-dependent methyltransferases"/>
    <property type="match status" value="1"/>
</dbReference>
<dbReference type="InterPro" id="IPR029063">
    <property type="entry name" value="SAM-dependent_MTases_sf"/>
</dbReference>
<evidence type="ECO:0000313" key="3">
    <source>
        <dbReference type="EMBL" id="PWR74560.1"/>
    </source>
</evidence>
<dbReference type="GeneID" id="97607934"/>
<dbReference type="GO" id="GO:0032259">
    <property type="term" value="P:methylation"/>
    <property type="evidence" value="ECO:0007669"/>
    <property type="project" value="UniProtKB-KW"/>
</dbReference>
<evidence type="ECO:0000256" key="2">
    <source>
        <dbReference type="ARBA" id="ARBA00022679"/>
    </source>
</evidence>
<reference evidence="3 4" key="1">
    <citation type="submission" date="2018-05" db="EMBL/GenBank/DDBJ databases">
        <title>Draft genome of Methanospirillum stamsii Pt1.</title>
        <authorList>
            <person name="Dueholm M.S."/>
            <person name="Nielsen P.H."/>
            <person name="Bakmann L.F."/>
            <person name="Otzen D.E."/>
        </authorList>
    </citation>
    <scope>NUCLEOTIDE SEQUENCE [LARGE SCALE GENOMIC DNA]</scope>
    <source>
        <strain evidence="3 4">Pt1</strain>
    </source>
</reference>
<dbReference type="InterPro" id="IPR007213">
    <property type="entry name" value="Ppm1/Ppm2/Tcmp"/>
</dbReference>
<proteinExistence type="predicted"/>
<dbReference type="Pfam" id="PF04072">
    <property type="entry name" value="LCM"/>
    <property type="match status" value="1"/>
</dbReference>
<evidence type="ECO:0000313" key="4">
    <source>
        <dbReference type="Proteomes" id="UP000245934"/>
    </source>
</evidence>
<sequence>MEQKIKIKNGSIQETLLLPLWGRAYETKKNNPKLIDKKAVEIIEKIDYDFSTIEKTQSMSQYGWVARSLHTDRLALEFIDKHPEATIVNIGCGLDTTFSRIDNGKIICYELDLPDVIALRKNFYEDSDRHQNIASSFLDTEWFEKIVVRDGLLFLAGGVLYYFNEEQIKEFFIKASDHFKRCDFFFDSLSPMGMKIAKKQVLKKGGMGMSMDCGWGLKPIKTLENWDNRIKVINTIPMHKGMYKGLPFRTKMILFIPDMLGVCSIVHIRMG</sequence>
<keyword evidence="4" id="KW-1185">Reference proteome</keyword>
<dbReference type="InterPro" id="IPR016874">
    <property type="entry name" value="TcmP-like"/>
</dbReference>
<dbReference type="GO" id="GO:0008168">
    <property type="term" value="F:methyltransferase activity"/>
    <property type="evidence" value="ECO:0007669"/>
    <property type="project" value="UniProtKB-KW"/>
</dbReference>
<protein>
    <submittedName>
        <fullName evidence="3">Class I SAM-dependent methyltransferase</fullName>
    </submittedName>
</protein>
<comment type="caution">
    <text evidence="3">The sequence shown here is derived from an EMBL/GenBank/DDBJ whole genome shotgun (WGS) entry which is preliminary data.</text>
</comment>